<evidence type="ECO:0000256" key="1">
    <source>
        <dbReference type="SAM" id="Phobius"/>
    </source>
</evidence>
<evidence type="ECO:0000313" key="2">
    <source>
        <dbReference type="EMBL" id="MFK4444527.1"/>
    </source>
</evidence>
<sequence length="185" mass="20055">MSVIEISSLRIRTIIMFIGILQNTPHWVWWLLAAVISVGVSQTQPRHRTLRAATAIPIVMAALSFYGVVSLFAAQSIALVAWAAAVLAALRMSQAAGVGSKVRWLAAEQRLLVPGSWVPLMLILGLFIIKFGANVMLAMHPDLNVDKLFAVSVGFAYGAFSGIFLARGLAMWRVARQAQSSSMAY</sequence>
<gene>
    <name evidence="2" type="ORF">ABH943_004549</name>
</gene>
<feature type="transmembrane region" description="Helical" evidence="1">
    <location>
        <begin position="72"/>
        <end position="90"/>
    </location>
</feature>
<reference evidence="2 3" key="1">
    <citation type="submission" date="2024-11" db="EMBL/GenBank/DDBJ databases">
        <title>Using genomics to understand microbial adaptation to soil warming.</title>
        <authorList>
            <person name="Deangelis K.M. PhD."/>
        </authorList>
    </citation>
    <scope>NUCLEOTIDE SEQUENCE [LARGE SCALE GENOMIC DNA]</scope>
    <source>
        <strain evidence="2 3">GAS97</strain>
    </source>
</reference>
<dbReference type="EMBL" id="JBIYDN010000014">
    <property type="protein sequence ID" value="MFK4444527.1"/>
    <property type="molecule type" value="Genomic_DNA"/>
</dbReference>
<accession>A0ABW8MM22</accession>
<evidence type="ECO:0008006" key="4">
    <source>
        <dbReference type="Google" id="ProtNLM"/>
    </source>
</evidence>
<organism evidence="2 3">
    <name type="scientific">Caballeronia udeis</name>
    <dbReference type="NCBI Taxonomy" id="1232866"/>
    <lineage>
        <taxon>Bacteria</taxon>
        <taxon>Pseudomonadati</taxon>
        <taxon>Pseudomonadota</taxon>
        <taxon>Betaproteobacteria</taxon>
        <taxon>Burkholderiales</taxon>
        <taxon>Burkholderiaceae</taxon>
        <taxon>Caballeronia</taxon>
    </lineage>
</organism>
<keyword evidence="3" id="KW-1185">Reference proteome</keyword>
<name>A0ABW8MM22_9BURK</name>
<keyword evidence="1" id="KW-1133">Transmembrane helix</keyword>
<protein>
    <recommendedName>
        <fullName evidence="4">Transmembrane protein</fullName>
    </recommendedName>
</protein>
<dbReference type="Pfam" id="PF20327">
    <property type="entry name" value="DUF6622"/>
    <property type="match status" value="1"/>
</dbReference>
<feature type="transmembrane region" description="Helical" evidence="1">
    <location>
        <begin position="149"/>
        <end position="170"/>
    </location>
</feature>
<dbReference type="RefSeq" id="WP_404609626.1">
    <property type="nucleotide sequence ID" value="NZ_JBIYDN010000014.1"/>
</dbReference>
<dbReference type="InterPro" id="IPR046730">
    <property type="entry name" value="DUF6622"/>
</dbReference>
<feature type="transmembrane region" description="Helical" evidence="1">
    <location>
        <begin position="111"/>
        <end position="129"/>
    </location>
</feature>
<evidence type="ECO:0000313" key="3">
    <source>
        <dbReference type="Proteomes" id="UP001620514"/>
    </source>
</evidence>
<dbReference type="Proteomes" id="UP001620514">
    <property type="component" value="Unassembled WGS sequence"/>
</dbReference>
<keyword evidence="1" id="KW-0812">Transmembrane</keyword>
<comment type="caution">
    <text evidence="2">The sequence shown here is derived from an EMBL/GenBank/DDBJ whole genome shotgun (WGS) entry which is preliminary data.</text>
</comment>
<proteinExistence type="predicted"/>
<keyword evidence="1" id="KW-0472">Membrane</keyword>